<dbReference type="InterPro" id="IPR034289">
    <property type="entry name" value="CuRO_3_LCC"/>
</dbReference>
<evidence type="ECO:0000256" key="3">
    <source>
        <dbReference type="ARBA" id="ARBA00010609"/>
    </source>
</evidence>
<dbReference type="FunFam" id="2.60.40.420:FF:000049">
    <property type="entry name" value="Laccase"/>
    <property type="match status" value="1"/>
</dbReference>
<dbReference type="Pfam" id="PF00394">
    <property type="entry name" value="Cu-oxidase"/>
    <property type="match status" value="1"/>
</dbReference>
<dbReference type="GO" id="GO:0046274">
    <property type="term" value="P:lignin catabolic process"/>
    <property type="evidence" value="ECO:0007669"/>
    <property type="project" value="UniProtKB-KW"/>
</dbReference>
<evidence type="ECO:0000256" key="12">
    <source>
        <dbReference type="ARBA" id="ARBA00023185"/>
    </source>
</evidence>
<evidence type="ECO:0000259" key="16">
    <source>
        <dbReference type="Pfam" id="PF07732"/>
    </source>
</evidence>
<dbReference type="CDD" id="cd13875">
    <property type="entry name" value="CuRO_2_LCC_plant"/>
    <property type="match status" value="1"/>
</dbReference>
<dbReference type="PANTHER" id="PTHR11709">
    <property type="entry name" value="MULTI-COPPER OXIDASE"/>
    <property type="match status" value="1"/>
</dbReference>
<comment type="caution">
    <text evidence="17">The sequence shown here is derived from an EMBL/GenBank/DDBJ whole genome shotgun (WGS) entry which is preliminary data.</text>
</comment>
<keyword evidence="13" id="KW-0732">Signal</keyword>
<dbReference type="GO" id="GO:0048046">
    <property type="term" value="C:apoplast"/>
    <property type="evidence" value="ECO:0007669"/>
    <property type="project" value="UniProtKB-SubCell"/>
</dbReference>
<comment type="cofactor">
    <cofactor evidence="13">
        <name>Cu cation</name>
        <dbReference type="ChEBI" id="CHEBI:23378"/>
    </cofactor>
    <text evidence="13">Binds 4 Cu cations per monomer.</text>
</comment>
<comment type="similarity">
    <text evidence="3 13">Belongs to the multicopper oxidase family.</text>
</comment>
<accession>A0AA88WTI3</accession>
<feature type="chain" id="PRO_5041514582" description="Laccase" evidence="13">
    <location>
        <begin position="23"/>
        <end position="556"/>
    </location>
</feature>
<keyword evidence="5 13" id="KW-0052">Apoplast</keyword>
<gene>
    <name evidence="17" type="ORF">RJ639_035061</name>
</gene>
<dbReference type="InterPro" id="IPR033138">
    <property type="entry name" value="Cu_oxidase_CS"/>
</dbReference>
<evidence type="ECO:0000259" key="15">
    <source>
        <dbReference type="Pfam" id="PF07731"/>
    </source>
</evidence>
<dbReference type="InterPro" id="IPR011707">
    <property type="entry name" value="Cu-oxidase-like_N"/>
</dbReference>
<keyword evidence="11" id="KW-0325">Glycoprotein</keyword>
<dbReference type="Pfam" id="PF07731">
    <property type="entry name" value="Cu-oxidase_2"/>
    <property type="match status" value="1"/>
</dbReference>
<dbReference type="InterPro" id="IPR017761">
    <property type="entry name" value="Laccase"/>
</dbReference>
<evidence type="ECO:0000256" key="10">
    <source>
        <dbReference type="ARBA" id="ARBA00023008"/>
    </source>
</evidence>
<keyword evidence="6 13" id="KW-0964">Secreted</keyword>
<evidence type="ECO:0000256" key="2">
    <source>
        <dbReference type="ARBA" id="ARBA00004271"/>
    </source>
</evidence>
<dbReference type="InterPro" id="IPR002355">
    <property type="entry name" value="Cu_oxidase_Cu_BS"/>
</dbReference>
<protein>
    <recommendedName>
        <fullName evidence="4 13">Laccase</fullName>
        <ecNumber evidence="4 13">1.10.3.2</ecNumber>
    </recommendedName>
    <alternativeName>
        <fullName evidence="13">Benzenediol:oxygen oxidoreductase</fullName>
    </alternativeName>
    <alternativeName>
        <fullName evidence="13">Diphenol oxidase</fullName>
    </alternativeName>
    <alternativeName>
        <fullName evidence="13">Urishiol oxidase</fullName>
    </alternativeName>
</protein>
<feature type="domain" description="Plastocyanin-like" evidence="16">
    <location>
        <begin position="32"/>
        <end position="144"/>
    </location>
</feature>
<comment type="catalytic activity">
    <reaction evidence="1 13">
        <text>4 hydroquinone + O2 = 4 benzosemiquinone + 2 H2O</text>
        <dbReference type="Rhea" id="RHEA:11276"/>
        <dbReference type="ChEBI" id="CHEBI:15377"/>
        <dbReference type="ChEBI" id="CHEBI:15379"/>
        <dbReference type="ChEBI" id="CHEBI:17594"/>
        <dbReference type="ChEBI" id="CHEBI:17977"/>
        <dbReference type="EC" id="1.10.3.2"/>
    </reaction>
</comment>
<dbReference type="PROSITE" id="PS00080">
    <property type="entry name" value="MULTICOPPER_OXIDASE2"/>
    <property type="match status" value="1"/>
</dbReference>
<comment type="function">
    <text evidence="13">Lignin degradation and detoxification of lignin-derived products.</text>
</comment>
<evidence type="ECO:0000256" key="13">
    <source>
        <dbReference type="RuleBase" id="RU361119"/>
    </source>
</evidence>
<keyword evidence="9 13" id="KW-0560">Oxidoreductase</keyword>
<keyword evidence="7 13" id="KW-0479">Metal-binding</keyword>
<organism evidence="17 18">
    <name type="scientific">Escallonia herrerae</name>
    <dbReference type="NCBI Taxonomy" id="1293975"/>
    <lineage>
        <taxon>Eukaryota</taxon>
        <taxon>Viridiplantae</taxon>
        <taxon>Streptophyta</taxon>
        <taxon>Embryophyta</taxon>
        <taxon>Tracheophyta</taxon>
        <taxon>Spermatophyta</taxon>
        <taxon>Magnoliopsida</taxon>
        <taxon>eudicotyledons</taxon>
        <taxon>Gunneridae</taxon>
        <taxon>Pentapetalae</taxon>
        <taxon>asterids</taxon>
        <taxon>campanulids</taxon>
        <taxon>Escalloniales</taxon>
        <taxon>Escalloniaceae</taxon>
        <taxon>Escallonia</taxon>
    </lineage>
</organism>
<dbReference type="Pfam" id="PF07732">
    <property type="entry name" value="Cu-oxidase_3"/>
    <property type="match status" value="1"/>
</dbReference>
<dbReference type="AlphaFoldDB" id="A0AA88WTI3"/>
<dbReference type="InterPro" id="IPR034288">
    <property type="entry name" value="CuRO_1_LCC"/>
</dbReference>
<dbReference type="SUPFAM" id="SSF49503">
    <property type="entry name" value="Cupredoxins"/>
    <property type="match status" value="3"/>
</dbReference>
<evidence type="ECO:0000256" key="11">
    <source>
        <dbReference type="ARBA" id="ARBA00023180"/>
    </source>
</evidence>
<dbReference type="InterPro" id="IPR011706">
    <property type="entry name" value="Cu-oxidase_C"/>
</dbReference>
<dbReference type="PROSITE" id="PS00079">
    <property type="entry name" value="MULTICOPPER_OXIDASE1"/>
    <property type="match status" value="1"/>
</dbReference>
<evidence type="ECO:0000259" key="14">
    <source>
        <dbReference type="Pfam" id="PF00394"/>
    </source>
</evidence>
<name>A0AA88WTI3_9ASTE</name>
<evidence type="ECO:0000256" key="7">
    <source>
        <dbReference type="ARBA" id="ARBA00022723"/>
    </source>
</evidence>
<dbReference type="NCBIfam" id="TIGR03389">
    <property type="entry name" value="laccase"/>
    <property type="match status" value="1"/>
</dbReference>
<dbReference type="EMBL" id="JAVXUP010000319">
    <property type="protein sequence ID" value="KAK3031030.1"/>
    <property type="molecule type" value="Genomic_DNA"/>
</dbReference>
<evidence type="ECO:0000313" key="17">
    <source>
        <dbReference type="EMBL" id="KAK3031030.1"/>
    </source>
</evidence>
<feature type="domain" description="Plastocyanin-like" evidence="14">
    <location>
        <begin position="158"/>
        <end position="307"/>
    </location>
</feature>
<dbReference type="GO" id="GO:0005507">
    <property type="term" value="F:copper ion binding"/>
    <property type="evidence" value="ECO:0007669"/>
    <property type="project" value="InterPro"/>
</dbReference>
<feature type="domain" description="Plastocyanin-like" evidence="15">
    <location>
        <begin position="407"/>
        <end position="539"/>
    </location>
</feature>
<dbReference type="Gene3D" id="2.60.40.420">
    <property type="entry name" value="Cupredoxins - blue copper proteins"/>
    <property type="match status" value="3"/>
</dbReference>
<feature type="signal peptide" evidence="13">
    <location>
        <begin position="1"/>
        <end position="22"/>
    </location>
</feature>
<keyword evidence="18" id="KW-1185">Reference proteome</keyword>
<dbReference type="InterPro" id="IPR001117">
    <property type="entry name" value="Cu-oxidase_2nd"/>
</dbReference>
<dbReference type="CDD" id="cd13849">
    <property type="entry name" value="CuRO_1_LCC_plant"/>
    <property type="match status" value="1"/>
</dbReference>
<dbReference type="Proteomes" id="UP001188597">
    <property type="component" value="Unassembled WGS sequence"/>
</dbReference>
<dbReference type="GO" id="GO:0052716">
    <property type="term" value="F:hydroquinone:oxygen oxidoreductase activity"/>
    <property type="evidence" value="ECO:0007669"/>
    <property type="project" value="UniProtKB-EC"/>
</dbReference>
<sequence>MACRVKAVVLVAALLFPAMVESMVRLYKFSVVMKNATRLCASKPIVTVNGKFPGPTLYAREDDTVIVRVVNHVQHNITIHWHGVRQLRTGWADGPAYITQCPIPTGQSYIYNFTLTGQRGTLLWHAHINWLRATVYGAIVILPKRGIPYPFPKPDKEEIIILGEWWKSDTEAVINQAMQAGVPPNVSDAHTINGHPGPVPNCSSQGTETGLHVESGKTYMLRLINAALNEELFFKIAGHQLTVVEVDASYTKPFKTDTIFIAPGQTTNALLTADQDTGKYLIAISPFMDTIVAVDNQTAIGTLRYEGTHPFTPTSLTAMPPTNATPVTTSFVDSLRSLNSIKYPAKVPLKIDHSLLLAIGVGVNPCATCVNGSRVVADINNVSFVLPVTALLQAHYYKISGVYTDDFPANPPNPYNYTGAGPANMQTMNGTKVYRLGYNSTVQVVFQGTGIIAPESHPTHLHGFNFYAVGKGLGNFDSEKDPKKFNLVDPVERNTLSVPTSGWAAIRFRADNPGVWFLHCHLEVHTTWGLKMAFLVENGEGPSQSLPPSPSDLPKC</sequence>
<dbReference type="CDD" id="cd13897">
    <property type="entry name" value="CuRO_3_LCC_plant"/>
    <property type="match status" value="1"/>
</dbReference>
<reference evidence="17" key="1">
    <citation type="submission" date="2022-12" db="EMBL/GenBank/DDBJ databases">
        <title>Draft genome assemblies for two species of Escallonia (Escalloniales).</title>
        <authorList>
            <person name="Chanderbali A."/>
            <person name="Dervinis C."/>
            <person name="Anghel I."/>
            <person name="Soltis D."/>
            <person name="Soltis P."/>
            <person name="Zapata F."/>
        </authorList>
    </citation>
    <scope>NUCLEOTIDE SEQUENCE</scope>
    <source>
        <strain evidence="17">UCBG64.0493</strain>
        <tissue evidence="17">Leaf</tissue>
    </source>
</reference>
<evidence type="ECO:0000256" key="9">
    <source>
        <dbReference type="ARBA" id="ARBA00023002"/>
    </source>
</evidence>
<evidence type="ECO:0000256" key="5">
    <source>
        <dbReference type="ARBA" id="ARBA00022523"/>
    </source>
</evidence>
<evidence type="ECO:0000313" key="18">
    <source>
        <dbReference type="Proteomes" id="UP001188597"/>
    </source>
</evidence>
<dbReference type="InterPro" id="IPR034285">
    <property type="entry name" value="CuRO_2_LCC"/>
</dbReference>
<dbReference type="InterPro" id="IPR045087">
    <property type="entry name" value="Cu-oxidase_fam"/>
</dbReference>
<dbReference type="InterPro" id="IPR008972">
    <property type="entry name" value="Cupredoxin"/>
</dbReference>
<keyword evidence="10 13" id="KW-0186">Copper</keyword>
<evidence type="ECO:0000256" key="4">
    <source>
        <dbReference type="ARBA" id="ARBA00012297"/>
    </source>
</evidence>
<dbReference type="PANTHER" id="PTHR11709:SF317">
    <property type="entry name" value="LACCASE"/>
    <property type="match status" value="1"/>
</dbReference>
<dbReference type="EC" id="1.10.3.2" evidence="4 13"/>
<comment type="subcellular location">
    <subcellularLocation>
        <location evidence="2 13">Secreted</location>
        <location evidence="2 13">Extracellular space</location>
        <location evidence="2 13">Apoplast</location>
    </subcellularLocation>
</comment>
<keyword evidence="12 13" id="KW-0439">Lignin degradation</keyword>
<evidence type="ECO:0000256" key="8">
    <source>
        <dbReference type="ARBA" id="ARBA00022737"/>
    </source>
</evidence>
<keyword evidence="8 13" id="KW-0677">Repeat</keyword>
<evidence type="ECO:0000256" key="6">
    <source>
        <dbReference type="ARBA" id="ARBA00022525"/>
    </source>
</evidence>
<evidence type="ECO:0000256" key="1">
    <source>
        <dbReference type="ARBA" id="ARBA00000349"/>
    </source>
</evidence>
<dbReference type="FunFam" id="2.60.40.420:FF:000062">
    <property type="entry name" value="Laccase"/>
    <property type="match status" value="1"/>
</dbReference>
<proteinExistence type="inferred from homology"/>